<gene>
    <name evidence="1" type="ORF">Ab1vBOLIVR5_gp52</name>
</gene>
<protein>
    <submittedName>
        <fullName evidence="1">Uncharacterized protein</fullName>
    </submittedName>
</protein>
<proteinExistence type="predicted"/>
<dbReference type="Proteomes" id="UP000671873">
    <property type="component" value="Segment"/>
</dbReference>
<organism evidence="1 2">
    <name type="scientific">Agrobacterium phage OLIVR5</name>
    <dbReference type="NCBI Taxonomy" id="2723773"/>
    <lineage>
        <taxon>Viruses</taxon>
        <taxon>Duplodnaviria</taxon>
        <taxon>Heunggongvirae</taxon>
        <taxon>Uroviricota</taxon>
        <taxon>Caudoviricetes</taxon>
        <taxon>Pootjesviridae</taxon>
        <taxon>Heverleevirus</taxon>
        <taxon>Heverleevirus OLIVR5</taxon>
    </lineage>
</organism>
<evidence type="ECO:0000313" key="1">
    <source>
        <dbReference type="EMBL" id="QIW87700.1"/>
    </source>
</evidence>
<reference evidence="1 2" key="1">
    <citation type="submission" date="2020-03" db="EMBL/GenBank/DDBJ databases">
        <authorList>
            <person name="Holtappels D."/>
            <person name="Bomans J.P.J."/>
            <person name="Lavigne R."/>
            <person name="Wagemans J."/>
        </authorList>
    </citation>
    <scope>NUCLEOTIDE SEQUENCE [LARGE SCALE GENOMIC DNA]</scope>
    <source>
        <strain evidence="1 2">OLIVR5</strain>
    </source>
</reference>
<sequence length="220" mass="25689">MISRMVCAMLFSRVDLLDEIVLDVDDEGLDHVFPEFLVQVSDFTGHDGDLLEEISFETFSLYVRTDLDYNITAWVPDLEIEDVWIERSHLFEGLLHELLERGMSDFRHLDDSVFVLMITYTRGLSRCKYLKWKKSHFDLNFFDFGLEPGDLLVESVVLIYGLRQSVLPRPEFRIDLSTIQDKFQLDVVRTSKSIDSFAMFGEINRVKELVSVDFSRNDLI</sequence>
<evidence type="ECO:0000313" key="2">
    <source>
        <dbReference type="Proteomes" id="UP000671873"/>
    </source>
</evidence>
<accession>A0A858MUW4</accession>
<name>A0A858MUW4_9CAUD</name>
<dbReference type="EMBL" id="MT234342">
    <property type="protein sequence ID" value="QIW87700.1"/>
    <property type="molecule type" value="Genomic_DNA"/>
</dbReference>
<keyword evidence="2" id="KW-1185">Reference proteome</keyword>